<dbReference type="AlphaFoldDB" id="A0AA38J2G3"/>
<gene>
    <name evidence="1" type="ORF">Zmor_001718</name>
</gene>
<comment type="caution">
    <text evidence="1">The sequence shown here is derived from an EMBL/GenBank/DDBJ whole genome shotgun (WGS) entry which is preliminary data.</text>
</comment>
<dbReference type="EMBL" id="JALNTZ010000001">
    <property type="protein sequence ID" value="KAJ3666265.1"/>
    <property type="molecule type" value="Genomic_DNA"/>
</dbReference>
<name>A0AA38J2G3_9CUCU</name>
<protein>
    <submittedName>
        <fullName evidence="1">Uncharacterized protein</fullName>
    </submittedName>
</protein>
<accession>A0AA38J2G3</accession>
<proteinExistence type="predicted"/>
<sequence>MMKVSGLLLTQGSGCPVDAGYNFRIALPTWTTLLMSDLRPTTQTSSSEKRPPLRTMFDTRPLTAFQKRLSGRTQLLRDNAAEITKRQLYFLVF</sequence>
<dbReference type="Proteomes" id="UP001168821">
    <property type="component" value="Unassembled WGS sequence"/>
</dbReference>
<evidence type="ECO:0000313" key="1">
    <source>
        <dbReference type="EMBL" id="KAJ3666265.1"/>
    </source>
</evidence>
<organism evidence="1 2">
    <name type="scientific">Zophobas morio</name>
    <dbReference type="NCBI Taxonomy" id="2755281"/>
    <lineage>
        <taxon>Eukaryota</taxon>
        <taxon>Metazoa</taxon>
        <taxon>Ecdysozoa</taxon>
        <taxon>Arthropoda</taxon>
        <taxon>Hexapoda</taxon>
        <taxon>Insecta</taxon>
        <taxon>Pterygota</taxon>
        <taxon>Neoptera</taxon>
        <taxon>Endopterygota</taxon>
        <taxon>Coleoptera</taxon>
        <taxon>Polyphaga</taxon>
        <taxon>Cucujiformia</taxon>
        <taxon>Tenebrionidae</taxon>
        <taxon>Zophobas</taxon>
    </lineage>
</organism>
<keyword evidence="2" id="KW-1185">Reference proteome</keyword>
<reference evidence="1" key="1">
    <citation type="journal article" date="2023" name="G3 (Bethesda)">
        <title>Whole genome assemblies of Zophobas morio and Tenebrio molitor.</title>
        <authorList>
            <person name="Kaur S."/>
            <person name="Stinson S.A."/>
            <person name="diCenzo G.C."/>
        </authorList>
    </citation>
    <scope>NUCLEOTIDE SEQUENCE</scope>
    <source>
        <strain evidence="1">QUZm001</strain>
    </source>
</reference>
<evidence type="ECO:0000313" key="2">
    <source>
        <dbReference type="Proteomes" id="UP001168821"/>
    </source>
</evidence>